<dbReference type="InterPro" id="IPR036388">
    <property type="entry name" value="WH-like_DNA-bd_sf"/>
</dbReference>
<dbReference type="InterPro" id="IPR008920">
    <property type="entry name" value="TF_FadR/GntR_C"/>
</dbReference>
<evidence type="ECO:0000256" key="1">
    <source>
        <dbReference type="ARBA" id="ARBA00023015"/>
    </source>
</evidence>
<dbReference type="AlphaFoldDB" id="A0A1C3VNQ4"/>
<dbReference type="EMBL" id="FMAC01000007">
    <property type="protein sequence ID" value="SCB29104.1"/>
    <property type="molecule type" value="Genomic_DNA"/>
</dbReference>
<dbReference type="PANTHER" id="PTHR43537">
    <property type="entry name" value="TRANSCRIPTIONAL REGULATOR, GNTR FAMILY"/>
    <property type="match status" value="1"/>
</dbReference>
<dbReference type="Proteomes" id="UP000186228">
    <property type="component" value="Unassembled WGS sequence"/>
</dbReference>
<keyword evidence="2 5" id="KW-0238">DNA-binding</keyword>
<keyword evidence="3" id="KW-0804">Transcription</keyword>
<dbReference type="SUPFAM" id="SSF48008">
    <property type="entry name" value="GntR ligand-binding domain-like"/>
    <property type="match status" value="1"/>
</dbReference>
<evidence type="ECO:0000256" key="3">
    <source>
        <dbReference type="ARBA" id="ARBA00023163"/>
    </source>
</evidence>
<proteinExistence type="predicted"/>
<dbReference type="InterPro" id="IPR036390">
    <property type="entry name" value="WH_DNA-bd_sf"/>
</dbReference>
<dbReference type="Pfam" id="PF07729">
    <property type="entry name" value="FCD"/>
    <property type="match status" value="1"/>
</dbReference>
<dbReference type="InterPro" id="IPR000524">
    <property type="entry name" value="Tscrpt_reg_HTH_GntR"/>
</dbReference>
<dbReference type="SMART" id="SM00895">
    <property type="entry name" value="FCD"/>
    <property type="match status" value="1"/>
</dbReference>
<gene>
    <name evidence="5" type="ORF">GA0061100_10711</name>
</gene>
<dbReference type="GO" id="GO:0003677">
    <property type="term" value="F:DNA binding"/>
    <property type="evidence" value="ECO:0007669"/>
    <property type="project" value="UniProtKB-KW"/>
</dbReference>
<dbReference type="Gene3D" id="1.20.120.530">
    <property type="entry name" value="GntR ligand-binding domain-like"/>
    <property type="match status" value="1"/>
</dbReference>
<dbReference type="STRING" id="52131.GA0061100_10711"/>
<evidence type="ECO:0000313" key="5">
    <source>
        <dbReference type="EMBL" id="SCB29104.1"/>
    </source>
</evidence>
<reference evidence="6" key="1">
    <citation type="submission" date="2016-08" db="EMBL/GenBank/DDBJ databases">
        <authorList>
            <person name="Varghese N."/>
            <person name="Submissions Spin"/>
        </authorList>
    </citation>
    <scope>NUCLEOTIDE SEQUENCE [LARGE SCALE GENOMIC DNA]</scope>
    <source>
        <strain evidence="6">CCBAU 57015</strain>
    </source>
</reference>
<dbReference type="GO" id="GO:0003700">
    <property type="term" value="F:DNA-binding transcription factor activity"/>
    <property type="evidence" value="ECO:0007669"/>
    <property type="project" value="InterPro"/>
</dbReference>
<dbReference type="Gene3D" id="1.10.10.10">
    <property type="entry name" value="Winged helix-like DNA-binding domain superfamily/Winged helix DNA-binding domain"/>
    <property type="match status" value="1"/>
</dbReference>
<name>A0A1C3VNQ4_9HYPH</name>
<dbReference type="SMART" id="SM00345">
    <property type="entry name" value="HTH_GNTR"/>
    <property type="match status" value="1"/>
</dbReference>
<evidence type="ECO:0000313" key="6">
    <source>
        <dbReference type="Proteomes" id="UP000186228"/>
    </source>
</evidence>
<keyword evidence="6" id="KW-1185">Reference proteome</keyword>
<sequence>MNSLEAEAAAPSHEGETPDVTELILQDILAGRLPPGTWLKQIDLERRYNCTRPQVRRALDRLVQKRLVEHIPNRGYHVHEQDGRRAQEVSDIRVILEVAISDRIVANAGDADIANLRMLASRFDDLVLNGTMLELYEANLAFHRYLLELAGNQELVELITEIRQRTSSAPVSQWRTRARIEQSGREHQQMIDAIEKRDVDVLKELTRRHILQT</sequence>
<dbReference type="RefSeq" id="WP_075854799.1">
    <property type="nucleotide sequence ID" value="NZ_FMAC01000007.1"/>
</dbReference>
<dbReference type="PANTHER" id="PTHR43537:SF5">
    <property type="entry name" value="UXU OPERON TRANSCRIPTIONAL REGULATOR"/>
    <property type="match status" value="1"/>
</dbReference>
<evidence type="ECO:0000259" key="4">
    <source>
        <dbReference type="PROSITE" id="PS50949"/>
    </source>
</evidence>
<protein>
    <submittedName>
        <fullName evidence="5">DNA-binding transcriptional regulator, GntR family</fullName>
    </submittedName>
</protein>
<dbReference type="InterPro" id="IPR011711">
    <property type="entry name" value="GntR_C"/>
</dbReference>
<feature type="domain" description="HTH gntR-type" evidence="4">
    <location>
        <begin position="14"/>
        <end position="81"/>
    </location>
</feature>
<dbReference type="Pfam" id="PF00392">
    <property type="entry name" value="GntR"/>
    <property type="match status" value="1"/>
</dbReference>
<dbReference type="OrthoDB" id="6087511at2"/>
<dbReference type="PROSITE" id="PS50949">
    <property type="entry name" value="HTH_GNTR"/>
    <property type="match status" value="1"/>
</dbReference>
<keyword evidence="1" id="KW-0805">Transcription regulation</keyword>
<dbReference type="SUPFAM" id="SSF46785">
    <property type="entry name" value="Winged helix' DNA-binding domain"/>
    <property type="match status" value="1"/>
</dbReference>
<accession>A0A1C3VNQ4</accession>
<evidence type="ECO:0000256" key="2">
    <source>
        <dbReference type="ARBA" id="ARBA00023125"/>
    </source>
</evidence>
<organism evidence="5 6">
    <name type="scientific">Rhizobium hainanense</name>
    <dbReference type="NCBI Taxonomy" id="52131"/>
    <lineage>
        <taxon>Bacteria</taxon>
        <taxon>Pseudomonadati</taxon>
        <taxon>Pseudomonadota</taxon>
        <taxon>Alphaproteobacteria</taxon>
        <taxon>Hyphomicrobiales</taxon>
        <taxon>Rhizobiaceae</taxon>
        <taxon>Rhizobium/Agrobacterium group</taxon>
        <taxon>Rhizobium</taxon>
    </lineage>
</organism>